<keyword evidence="12" id="KW-1015">Disulfide bond</keyword>
<keyword evidence="16" id="KW-0732">Signal</keyword>
<feature type="active site" evidence="11">
    <location>
        <position position="186"/>
    </location>
</feature>
<keyword evidence="5 15" id="KW-0812">Transmembrane</keyword>
<dbReference type="PROSITE" id="PS50939">
    <property type="entry name" value="CYTOCHROME_B561"/>
    <property type="match status" value="1"/>
</dbReference>
<accession>A0A2X0M163</accession>
<dbReference type="PANTHER" id="PTHR47966:SF6">
    <property type="entry name" value="PEPTIDASE A1 DOMAIN-CONTAINING PROTEIN"/>
    <property type="match status" value="1"/>
</dbReference>
<feature type="signal peptide" evidence="16">
    <location>
        <begin position="1"/>
        <end position="25"/>
    </location>
</feature>
<feature type="transmembrane region" description="Helical" evidence="15">
    <location>
        <begin position="789"/>
        <end position="810"/>
    </location>
</feature>
<evidence type="ECO:0000256" key="12">
    <source>
        <dbReference type="PIRSR" id="PIRSR601461-2"/>
    </source>
</evidence>
<dbReference type="InterPro" id="IPR001461">
    <property type="entry name" value="Aspartic_peptidase_A1"/>
</dbReference>
<proteinExistence type="inferred from homology"/>
<reference evidence="19 20" key="1">
    <citation type="submission" date="2016-11" db="EMBL/GenBank/DDBJ databases">
        <authorList>
            <person name="Jaros S."/>
            <person name="Januszkiewicz K."/>
            <person name="Wedrychowicz H."/>
        </authorList>
    </citation>
    <scope>NUCLEOTIDE SEQUENCE [LARGE SCALE GENOMIC DNA]</scope>
</reference>
<feature type="chain" id="PRO_5016116910" evidence="16">
    <location>
        <begin position="26"/>
        <end position="964"/>
    </location>
</feature>
<feature type="region of interest" description="Disordered" evidence="14">
    <location>
        <begin position="712"/>
        <end position="748"/>
    </location>
</feature>
<keyword evidence="6 13" id="KW-0064">Aspartyl protease</keyword>
<dbReference type="CDD" id="cd08761">
    <property type="entry name" value="Cyt_b561_CYB561D2_like"/>
    <property type="match status" value="1"/>
</dbReference>
<dbReference type="SMART" id="SM00665">
    <property type="entry name" value="B561"/>
    <property type="match status" value="1"/>
</dbReference>
<dbReference type="GO" id="GO:0016020">
    <property type="term" value="C:membrane"/>
    <property type="evidence" value="ECO:0007669"/>
    <property type="project" value="UniProtKB-SubCell"/>
</dbReference>
<feature type="domain" description="Peptidase A1" evidence="18">
    <location>
        <begin position="168"/>
        <end position="496"/>
    </location>
</feature>
<gene>
    <name evidence="19" type="primary">BQ5605_C003g02245</name>
    <name evidence="19" type="ORF">BQ5605_C003G02245</name>
</gene>
<feature type="active site" evidence="11">
    <location>
        <position position="381"/>
    </location>
</feature>
<dbReference type="Pfam" id="PF03188">
    <property type="entry name" value="Cytochrom_B561"/>
    <property type="match status" value="1"/>
</dbReference>
<evidence type="ECO:0000313" key="20">
    <source>
        <dbReference type="Proteomes" id="UP000249464"/>
    </source>
</evidence>
<dbReference type="PROSITE" id="PS00141">
    <property type="entry name" value="ASP_PROTEASE"/>
    <property type="match status" value="1"/>
</dbReference>
<evidence type="ECO:0000256" key="5">
    <source>
        <dbReference type="ARBA" id="ARBA00022692"/>
    </source>
</evidence>
<dbReference type="Gene3D" id="2.40.70.10">
    <property type="entry name" value="Acid Proteases"/>
    <property type="match status" value="2"/>
</dbReference>
<keyword evidence="8" id="KW-0249">Electron transport</keyword>
<evidence type="ECO:0000256" key="8">
    <source>
        <dbReference type="ARBA" id="ARBA00022982"/>
    </source>
</evidence>
<dbReference type="AlphaFoldDB" id="A0A2X0M163"/>
<feature type="region of interest" description="Disordered" evidence="14">
    <location>
        <begin position="80"/>
        <end position="100"/>
    </location>
</feature>
<keyword evidence="9 15" id="KW-1133">Transmembrane helix</keyword>
<evidence type="ECO:0000256" key="6">
    <source>
        <dbReference type="ARBA" id="ARBA00022750"/>
    </source>
</evidence>
<dbReference type="Pfam" id="PF00026">
    <property type="entry name" value="Asp"/>
    <property type="match status" value="1"/>
</dbReference>
<dbReference type="PROSITE" id="PS51767">
    <property type="entry name" value="PEPTIDASE_A1"/>
    <property type="match status" value="1"/>
</dbReference>
<dbReference type="SUPFAM" id="SSF50630">
    <property type="entry name" value="Acid proteases"/>
    <property type="match status" value="1"/>
</dbReference>
<dbReference type="InterPro" id="IPR006593">
    <property type="entry name" value="Cyt_b561/ferric_Rdtase_TM"/>
</dbReference>
<feature type="transmembrane region" description="Helical" evidence="15">
    <location>
        <begin position="909"/>
        <end position="929"/>
    </location>
</feature>
<feature type="domain" description="Cytochrome b561" evidence="17">
    <location>
        <begin position="755"/>
        <end position="962"/>
    </location>
</feature>
<feature type="transmembrane region" description="Helical" evidence="15">
    <location>
        <begin position="935"/>
        <end position="955"/>
    </location>
</feature>
<evidence type="ECO:0000256" key="2">
    <source>
        <dbReference type="ARBA" id="ARBA00007447"/>
    </source>
</evidence>
<feature type="compositionally biased region" description="Basic residues" evidence="14">
    <location>
        <begin position="48"/>
        <end position="58"/>
    </location>
</feature>
<dbReference type="CDD" id="cd05471">
    <property type="entry name" value="pepsin_like"/>
    <property type="match status" value="1"/>
</dbReference>
<dbReference type="InterPro" id="IPR033121">
    <property type="entry name" value="PEPTIDASE_A1"/>
</dbReference>
<keyword evidence="20" id="KW-1185">Reference proteome</keyword>
<keyword evidence="10 15" id="KW-0472">Membrane</keyword>
<evidence type="ECO:0000256" key="13">
    <source>
        <dbReference type="RuleBase" id="RU000454"/>
    </source>
</evidence>
<comment type="similarity">
    <text evidence="2 13">Belongs to the peptidase A1 family.</text>
</comment>
<evidence type="ECO:0000256" key="16">
    <source>
        <dbReference type="SAM" id="SignalP"/>
    </source>
</evidence>
<feature type="region of interest" description="Disordered" evidence="14">
    <location>
        <begin position="116"/>
        <end position="149"/>
    </location>
</feature>
<dbReference type="FunFam" id="2.40.70.10:FF:000115">
    <property type="entry name" value="Lysosomal aspartic protease"/>
    <property type="match status" value="1"/>
</dbReference>
<organism evidence="19 20">
    <name type="scientific">Microbotryum silenes-dioicae</name>
    <dbReference type="NCBI Taxonomy" id="796604"/>
    <lineage>
        <taxon>Eukaryota</taxon>
        <taxon>Fungi</taxon>
        <taxon>Dikarya</taxon>
        <taxon>Basidiomycota</taxon>
        <taxon>Pucciniomycotina</taxon>
        <taxon>Microbotryomycetes</taxon>
        <taxon>Microbotryales</taxon>
        <taxon>Microbotryaceae</taxon>
        <taxon>Microbotryum</taxon>
    </lineage>
</organism>
<evidence type="ECO:0000256" key="15">
    <source>
        <dbReference type="SAM" id="Phobius"/>
    </source>
</evidence>
<keyword evidence="7 13" id="KW-0378">Hydrolase</keyword>
<feature type="transmembrane region" description="Helical" evidence="15">
    <location>
        <begin position="762"/>
        <end position="783"/>
    </location>
</feature>
<dbReference type="PANTHER" id="PTHR47966">
    <property type="entry name" value="BETA-SITE APP-CLEAVING ENZYME, ISOFORM A-RELATED"/>
    <property type="match status" value="1"/>
</dbReference>
<evidence type="ECO:0000256" key="11">
    <source>
        <dbReference type="PIRSR" id="PIRSR601461-1"/>
    </source>
</evidence>
<evidence type="ECO:0000256" key="10">
    <source>
        <dbReference type="ARBA" id="ARBA00023136"/>
    </source>
</evidence>
<dbReference type="InterPro" id="IPR034164">
    <property type="entry name" value="Pepsin-like_dom"/>
</dbReference>
<dbReference type="InterPro" id="IPR021109">
    <property type="entry name" value="Peptidase_aspartic_dom_sf"/>
</dbReference>
<evidence type="ECO:0000256" key="7">
    <source>
        <dbReference type="ARBA" id="ARBA00022801"/>
    </source>
</evidence>
<evidence type="ECO:0000313" key="19">
    <source>
        <dbReference type="EMBL" id="SGY39604.1"/>
    </source>
</evidence>
<keyword evidence="3" id="KW-0813">Transport</keyword>
<feature type="transmembrane region" description="Helical" evidence="15">
    <location>
        <begin position="830"/>
        <end position="847"/>
    </location>
</feature>
<feature type="transmembrane region" description="Helical" evidence="15">
    <location>
        <begin position="583"/>
        <end position="607"/>
    </location>
</feature>
<dbReference type="PRINTS" id="PR00792">
    <property type="entry name" value="PEPSIN"/>
</dbReference>
<sequence>MLSRAFVPVPLLLLLAVLCCPPSQASPSPPSPSVDAITQRDLPPALPLHRRSSGLRKRSTADSTRTWALAEAARVRNRYGDRPVLDPKRVKRQDEHSRGLHARLDSPISVAGYGTAGSTTSMSSTPTSISGTVTRRASTSTTGTTGPALPTAPVGQVRIWNYDADLAYFASVGIGSPAQFMNVLLDTGSADLWITGNGCTKTTGCVSNPLLNETASSSSIDMATSFTVKYGSGSAAGDLHKDNVGFAGYNVSNQTFAVVDTITNDLLSGNMSGLLGLGWQPLAASGATPFWENLNNAGVLPFPGFAVQLTRFVNVSSAKTVEPGGLLTFGYLNTSLYRGDIHYTSIPSGMQSYWVIPMAAVSISGVNVTLSTDAQPLVAIDTGTTLIGGPQSVVSQVYAGIPGAQAATGQYAGYYSYPCASKINVSLTFGNNSWPIASDDFNLGPFGTTNNVSTCLGAFFDLSLTSTSKISWVIGAAFLKNVFSVYRASPPSVGFALLSNGSPLTSSSNSSSNSTRSDGNLTQIPAGIYGPVGGTSMSSSSSPTAPPAEQVITTAIQAGQTSSRGGTSAAISMKTVRLRKEMWLAPCLVLISTVAGWSVLLIPASGVSSRMPKHRPARAREGKRRLDLEGWSSSSPAIGDLLIGCLWRPVKPGQTWSNFLVSAPSPLSGTFLGCTFISLEILRLPAKHLNTLEGFSSKKAMTTAQRPVLTGAEVDPLLPRGPNAASSSPAATGDVDAERMSSHTSPTPSAGLYLQQSLLKGWAAPLAQIGLLGSTIATWLLLYEHPAGLFSYHPALQSLAILFFAEGVLLLQPQPSNNSFKRKGLQLHQLFQYSGLVLVLAGASVIIYNKTIHNAEHATTWHARFGFLTLCLILLQILFGAVVVYSPVARMLLGGEATAKRLWKYHRMSGYATMTLLIVTPLLALQSTWVQSNSSTFQCVLIASELSVAGLCIVLRMQKSKLGL</sequence>
<protein>
    <submittedName>
        <fullName evidence="19">BQ5605_C003g02245 protein</fullName>
    </submittedName>
</protein>
<feature type="region of interest" description="Disordered" evidence="14">
    <location>
        <begin position="44"/>
        <end position="63"/>
    </location>
</feature>
<dbReference type="GO" id="GO:0006508">
    <property type="term" value="P:proteolysis"/>
    <property type="evidence" value="ECO:0007669"/>
    <property type="project" value="UniProtKB-KW"/>
</dbReference>
<feature type="transmembrane region" description="Helical" evidence="15">
    <location>
        <begin position="867"/>
        <end position="888"/>
    </location>
</feature>
<keyword evidence="4 13" id="KW-0645">Protease</keyword>
<evidence type="ECO:0000259" key="18">
    <source>
        <dbReference type="PROSITE" id="PS51767"/>
    </source>
</evidence>
<evidence type="ECO:0000256" key="9">
    <source>
        <dbReference type="ARBA" id="ARBA00022989"/>
    </source>
</evidence>
<dbReference type="InterPro" id="IPR001969">
    <property type="entry name" value="Aspartic_peptidase_AS"/>
</dbReference>
<evidence type="ECO:0000259" key="17">
    <source>
        <dbReference type="PROSITE" id="PS50939"/>
    </source>
</evidence>
<dbReference type="Gene3D" id="1.20.120.1770">
    <property type="match status" value="1"/>
</dbReference>
<feature type="disulfide bond" evidence="12">
    <location>
        <begin position="199"/>
        <end position="205"/>
    </location>
</feature>
<comment type="subcellular location">
    <subcellularLocation>
        <location evidence="1">Membrane</location>
    </subcellularLocation>
</comment>
<dbReference type="Proteomes" id="UP000249464">
    <property type="component" value="Unassembled WGS sequence"/>
</dbReference>
<evidence type="ECO:0000256" key="14">
    <source>
        <dbReference type="SAM" id="MobiDB-lite"/>
    </source>
</evidence>
<evidence type="ECO:0000256" key="3">
    <source>
        <dbReference type="ARBA" id="ARBA00022448"/>
    </source>
</evidence>
<evidence type="ECO:0000256" key="4">
    <source>
        <dbReference type="ARBA" id="ARBA00022670"/>
    </source>
</evidence>
<dbReference type="GO" id="GO:0004190">
    <property type="term" value="F:aspartic-type endopeptidase activity"/>
    <property type="evidence" value="ECO:0007669"/>
    <property type="project" value="UniProtKB-KW"/>
</dbReference>
<evidence type="ECO:0000256" key="1">
    <source>
        <dbReference type="ARBA" id="ARBA00004370"/>
    </source>
</evidence>
<dbReference type="EMBL" id="FQNC01000042">
    <property type="protein sequence ID" value="SGY39604.1"/>
    <property type="molecule type" value="Genomic_DNA"/>
</dbReference>
<name>A0A2X0M163_9BASI</name>